<dbReference type="GO" id="GO:0031177">
    <property type="term" value="F:phosphopantetheine binding"/>
    <property type="evidence" value="ECO:0007669"/>
    <property type="project" value="TreeGrafter"/>
</dbReference>
<dbReference type="PROSITE" id="PS50075">
    <property type="entry name" value="CARRIER"/>
    <property type="match status" value="1"/>
</dbReference>
<dbReference type="InterPro" id="IPR023213">
    <property type="entry name" value="CAT-like_dom_sf"/>
</dbReference>
<dbReference type="InterPro" id="IPR020845">
    <property type="entry name" value="AMP-binding_CS"/>
</dbReference>
<dbReference type="InterPro" id="IPR013120">
    <property type="entry name" value="FAR_NAD-bd"/>
</dbReference>
<dbReference type="Gene3D" id="1.10.10.1830">
    <property type="entry name" value="Non-ribosomal peptide synthase, adenylation domain"/>
    <property type="match status" value="1"/>
</dbReference>
<keyword evidence="4" id="KW-0597">Phosphoprotein</keyword>
<dbReference type="FunFam" id="3.30.559.10:FF:000023">
    <property type="entry name" value="Non-ribosomal peptide synthetase"/>
    <property type="match status" value="1"/>
</dbReference>
<dbReference type="InterPro" id="IPR057737">
    <property type="entry name" value="Condensation_MtbB-like"/>
</dbReference>
<evidence type="ECO:0000256" key="3">
    <source>
        <dbReference type="ARBA" id="ARBA00022450"/>
    </source>
</evidence>
<dbReference type="Pfam" id="PF00668">
    <property type="entry name" value="Condensation"/>
    <property type="match status" value="1"/>
</dbReference>
<dbReference type="InterPro" id="IPR010071">
    <property type="entry name" value="AA_adenyl_dom"/>
</dbReference>
<dbReference type="Pfam" id="PF00550">
    <property type="entry name" value="PP-binding"/>
    <property type="match status" value="1"/>
</dbReference>
<dbReference type="Gene3D" id="3.30.559.10">
    <property type="entry name" value="Chloramphenicol acetyltransferase-like domain"/>
    <property type="match status" value="1"/>
</dbReference>
<dbReference type="InterPro" id="IPR045851">
    <property type="entry name" value="AMP-bd_C_sf"/>
</dbReference>
<dbReference type="GO" id="GO:0044550">
    <property type="term" value="P:secondary metabolite biosynthetic process"/>
    <property type="evidence" value="ECO:0007669"/>
    <property type="project" value="TreeGrafter"/>
</dbReference>
<dbReference type="Gene3D" id="3.30.559.30">
    <property type="entry name" value="Nonribosomal peptide synthetase, condensation domain"/>
    <property type="match status" value="1"/>
</dbReference>
<dbReference type="Pfam" id="PF18563">
    <property type="entry name" value="TubC_N"/>
    <property type="match status" value="1"/>
</dbReference>
<dbReference type="SUPFAM" id="SSF56801">
    <property type="entry name" value="Acetyl-CoA synthetase-like"/>
    <property type="match status" value="1"/>
</dbReference>
<dbReference type="GO" id="GO:0016874">
    <property type="term" value="F:ligase activity"/>
    <property type="evidence" value="ECO:0007669"/>
    <property type="project" value="UniProtKB-KW"/>
</dbReference>
<dbReference type="Gene3D" id="3.40.50.720">
    <property type="entry name" value="NAD(P)-binding Rossmann-like Domain"/>
    <property type="match status" value="1"/>
</dbReference>
<dbReference type="PROSITE" id="PS00455">
    <property type="entry name" value="AMP_BINDING"/>
    <property type="match status" value="1"/>
</dbReference>
<dbReference type="InterPro" id="IPR010080">
    <property type="entry name" value="Thioester_reductase-like_dom"/>
</dbReference>
<dbReference type="NCBIfam" id="TIGR01733">
    <property type="entry name" value="AA-adenyl-dom"/>
    <property type="match status" value="1"/>
</dbReference>
<protein>
    <submittedName>
        <fullName evidence="7">Amino acid adenylation domain-containing protein</fullName>
    </submittedName>
</protein>
<dbReference type="Pfam" id="PF00501">
    <property type="entry name" value="AMP-binding"/>
    <property type="match status" value="1"/>
</dbReference>
<dbReference type="PROSITE" id="PS00012">
    <property type="entry name" value="PHOSPHOPANTETHEINE"/>
    <property type="match status" value="1"/>
</dbReference>
<dbReference type="NCBIfam" id="TIGR01746">
    <property type="entry name" value="Thioester-redct"/>
    <property type="match status" value="1"/>
</dbReference>
<gene>
    <name evidence="7" type="ORF">FPQ15_03315</name>
</gene>
<evidence type="ECO:0000256" key="1">
    <source>
        <dbReference type="ARBA" id="ARBA00001957"/>
    </source>
</evidence>
<evidence type="ECO:0000256" key="2">
    <source>
        <dbReference type="ARBA" id="ARBA00004924"/>
    </source>
</evidence>
<sequence>MNKAITIETLLNELSSQGVLLWLEGDQLKFKAPAGVITEQYKAYLKENKQQIIEYLSLVNNNHIEHDAHGRYQPFPLTDLQLAYMVGRSNLYEYGDVGCHSYIELELPKTNGKQLEAAWHGLIMRHDMLRAIILKDGTQQVQSEVILPSLIENDFSQLDTQQTEQQLLAIRKQLSHRCYDPNQWPLFDLQLSHIAHGAILHFSIDLLIADFASIQILLAELGEAYHHGVMSLAELPITFRDVVLAKKQAFNNPLYQERYERHKQYWLKQLETMPLPPELPTISKQQNQIVTFERFNFTLTKERWRALCEIATSHKLTPSSVVLTAFTDVLARWSRHPNFCINLTLFNRPTDYIGVHNIVGDFIAVNVLGIRNNPKHSFIQRSQALQEQLWQDLEHNEFTGIDVLRVMNQQNQANILVPVVYTSTLGVKGDNLADNEFMRNAKLHYGITQTPQVWLDCQTTERYGTLQLDWDIRQGIFPEGMAEAAFASLSELLNDLADDKRLWESNVIIKLPMAMQQRQAEDNDTFTAYQPQFLHHDFCQQILIRPNAPAIIASDYHLNYLQLAEFALSICQQLQQAGCQSGDNVAIIMNKSASQIAAILGVLLADATYVPIESQQPTSRKQTILEDAAIKLVITDTPHLHENLLSSVKILLINKPKAIDDIDSSNITNTFKQFINRYQQKSEETHRTAYIIFTSGTTGRPKGVMVSHFAAWNTVTEINRRFGLTHRDKTLGLASFSFDLSVWDIFGTLAAGGCLVLPDAEQKTNPEHWGHLIEQHQISRWNSVPAQMQMLINWLEWDDQLNLSSLQTAFLSGDKIPVTLPVLINQHLPNLQLISLGGPTETSIWCVSYPINNVCDKYTIRIPYGKPLANHQIYILNERLEQCPDYVIGEMYIGGHGLATGYIADEKQTAYRFINHPVTGQRLYKSGDIGFYTTQGIIEILGREDNQTKIRGYRIELGEIEAALNHIATIKQAVAIAINNTSSLAAAIVVNDLEDKSETEFIAQVKQQLANNLPDYMIPERIDIFQQLPLSSNGKVDRKELSRLFEEPHTIISQDFEEPTADPVEQDLLTIWQDLLKISQVSRNDDFFQVGGSSLSAINLLSILLAKGYPATLELIFNNSIFVKMATALKSSNDSKNKWLESIDLVTMAEQAMVGLTHAKAFDNDHHPQNILLTGANGYLGIYILSTLLHKTSYNIYCLLRAEDEQQGFNRLFKAATEKGVSLPQAEQRIKIFCGAVDKDNLGLTESEYQQLANEIDIIIHNASIINLMDPLSSLFPTNVQGALNILKLTIANKIKQLNYVSTIAVHHALIDHDEDEPIPEITTITRWRDLDLTYEQSKIMAENLFYQARDRGVPINIMRPATITWATTEDPFINDDAFLKFYKACLDIAAYPHSTLKVNVVPVDFVAQSICAITQTHYGTSKNFHLVSTDSLNVEQIYHWFIELGCQLKGFEFTEWQQKLQDNFVAGFVNLYFKEGMNNGGHHQYAIDNLLTALEPFDVHSFKVSKDYFRPLIQKFSNKENQ</sequence>
<comment type="cofactor">
    <cofactor evidence="1">
        <name>pantetheine 4'-phosphate</name>
        <dbReference type="ChEBI" id="CHEBI:47942"/>
    </cofactor>
</comment>
<dbReference type="Pfam" id="PF07993">
    <property type="entry name" value="NAD_binding_4"/>
    <property type="match status" value="1"/>
</dbReference>
<evidence type="ECO:0000256" key="5">
    <source>
        <dbReference type="ARBA" id="ARBA00022598"/>
    </source>
</evidence>
<dbReference type="SUPFAM" id="SSF51735">
    <property type="entry name" value="NAD(P)-binding Rossmann-fold domains"/>
    <property type="match status" value="1"/>
</dbReference>
<evidence type="ECO:0000256" key="4">
    <source>
        <dbReference type="ARBA" id="ARBA00022553"/>
    </source>
</evidence>
<name>A0A556SUP7_9GAMM</name>
<evidence type="ECO:0000259" key="6">
    <source>
        <dbReference type="PROSITE" id="PS50075"/>
    </source>
</evidence>
<dbReference type="CDD" id="cd05235">
    <property type="entry name" value="SDR_e1"/>
    <property type="match status" value="1"/>
</dbReference>
<keyword evidence="5" id="KW-0436">Ligase</keyword>
<dbReference type="Gene3D" id="1.10.1200.10">
    <property type="entry name" value="ACP-like"/>
    <property type="match status" value="1"/>
</dbReference>
<dbReference type="Gene3D" id="3.30.300.30">
    <property type="match status" value="1"/>
</dbReference>
<dbReference type="GO" id="GO:0043041">
    <property type="term" value="P:amino acid activation for nonribosomal peptide biosynthetic process"/>
    <property type="evidence" value="ECO:0007669"/>
    <property type="project" value="TreeGrafter"/>
</dbReference>
<dbReference type="GO" id="GO:0005737">
    <property type="term" value="C:cytoplasm"/>
    <property type="evidence" value="ECO:0007669"/>
    <property type="project" value="TreeGrafter"/>
</dbReference>
<dbReference type="RefSeq" id="WP_144091496.1">
    <property type="nucleotide sequence ID" value="NZ_VMHM01000003.1"/>
</dbReference>
<organism evidence="7 8">
    <name type="scientific">Gilliamella apicola</name>
    <dbReference type="NCBI Taxonomy" id="1196095"/>
    <lineage>
        <taxon>Bacteria</taxon>
        <taxon>Pseudomonadati</taxon>
        <taxon>Pseudomonadota</taxon>
        <taxon>Gammaproteobacteria</taxon>
        <taxon>Orbales</taxon>
        <taxon>Orbaceae</taxon>
        <taxon>Gilliamella</taxon>
    </lineage>
</organism>
<evidence type="ECO:0000313" key="8">
    <source>
        <dbReference type="Proteomes" id="UP000319483"/>
    </source>
</evidence>
<dbReference type="SUPFAM" id="SSF52777">
    <property type="entry name" value="CoA-dependent acyltransferases"/>
    <property type="match status" value="2"/>
</dbReference>
<dbReference type="InterPro" id="IPR036736">
    <property type="entry name" value="ACP-like_sf"/>
</dbReference>
<dbReference type="InterPro" id="IPR042099">
    <property type="entry name" value="ANL_N_sf"/>
</dbReference>
<dbReference type="InterPro" id="IPR041464">
    <property type="entry name" value="TubC_N"/>
</dbReference>
<proteinExistence type="predicted"/>
<dbReference type="CDD" id="cd19535">
    <property type="entry name" value="Cyc_NRPS"/>
    <property type="match status" value="1"/>
</dbReference>
<dbReference type="FunFam" id="3.30.559.30:FF:000006">
    <property type="entry name" value="Yersiniabactin polyketide/non-ribosomal peptide synthetase"/>
    <property type="match status" value="1"/>
</dbReference>
<dbReference type="InterPro" id="IPR001242">
    <property type="entry name" value="Condensation_dom"/>
</dbReference>
<feature type="domain" description="Carrier" evidence="6">
    <location>
        <begin position="1059"/>
        <end position="1133"/>
    </location>
</feature>
<dbReference type="InterPro" id="IPR006162">
    <property type="entry name" value="Ppantetheine_attach_site"/>
</dbReference>
<evidence type="ECO:0000313" key="7">
    <source>
        <dbReference type="EMBL" id="TSK04854.1"/>
    </source>
</evidence>
<reference evidence="7 8" key="1">
    <citation type="submission" date="2019-07" db="EMBL/GenBank/DDBJ databases">
        <title>Gilliamella genomes.</title>
        <authorList>
            <person name="Zheng H."/>
        </authorList>
    </citation>
    <scope>NUCLEOTIDE SEQUENCE [LARGE SCALE GENOMIC DNA]</scope>
    <source>
        <strain evidence="7 8">W8127</strain>
    </source>
</reference>
<dbReference type="Gene3D" id="3.40.50.12780">
    <property type="entry name" value="N-terminal domain of ligase-like"/>
    <property type="match status" value="1"/>
</dbReference>
<dbReference type="Proteomes" id="UP000319483">
    <property type="component" value="Unassembled WGS sequence"/>
</dbReference>
<dbReference type="PANTHER" id="PTHR45527:SF10">
    <property type="entry name" value="PYOCHELIN SYNTHASE PCHF"/>
    <property type="match status" value="1"/>
</dbReference>
<dbReference type="InterPro" id="IPR036291">
    <property type="entry name" value="NAD(P)-bd_dom_sf"/>
</dbReference>
<dbReference type="PANTHER" id="PTHR45527">
    <property type="entry name" value="NONRIBOSOMAL PEPTIDE SYNTHETASE"/>
    <property type="match status" value="1"/>
</dbReference>
<comment type="caution">
    <text evidence="7">The sequence shown here is derived from an EMBL/GenBank/DDBJ whole genome shotgun (WGS) entry which is preliminary data.</text>
</comment>
<dbReference type="InterPro" id="IPR044894">
    <property type="entry name" value="TubC_N_sf"/>
</dbReference>
<dbReference type="InterPro" id="IPR009081">
    <property type="entry name" value="PP-bd_ACP"/>
</dbReference>
<dbReference type="Pfam" id="PF13193">
    <property type="entry name" value="AMP-binding_C"/>
    <property type="match status" value="1"/>
</dbReference>
<keyword evidence="3" id="KW-0596">Phosphopantetheine</keyword>
<dbReference type="EMBL" id="VMHM01000003">
    <property type="protein sequence ID" value="TSK04854.1"/>
    <property type="molecule type" value="Genomic_DNA"/>
</dbReference>
<accession>A0A556SUP7</accession>
<dbReference type="SUPFAM" id="SSF47336">
    <property type="entry name" value="ACP-like"/>
    <property type="match status" value="1"/>
</dbReference>
<dbReference type="InterPro" id="IPR025110">
    <property type="entry name" value="AMP-bd_C"/>
</dbReference>
<comment type="pathway">
    <text evidence="2">Siderophore biosynthesis.</text>
</comment>
<dbReference type="InterPro" id="IPR000873">
    <property type="entry name" value="AMP-dep_synth/lig_dom"/>
</dbReference>